<reference evidence="2" key="1">
    <citation type="submission" date="2016-04" db="EMBL/GenBank/DDBJ databases">
        <authorList>
            <person name="Evans L.H."/>
            <person name="Alamgir A."/>
            <person name="Owens N."/>
            <person name="Weber N.D."/>
            <person name="Virtaneva K."/>
            <person name="Barbian K."/>
            <person name="Babar A."/>
            <person name="Rosenke K."/>
        </authorList>
    </citation>
    <scope>NUCLEOTIDE SEQUENCE</scope>
    <source>
        <strain evidence="2">86-1</strain>
    </source>
</reference>
<proteinExistence type="predicted"/>
<accession>A0A212JJX1</accession>
<evidence type="ECO:0000259" key="1">
    <source>
        <dbReference type="Pfam" id="PF09603"/>
    </source>
</evidence>
<gene>
    <name evidence="2" type="ORF">KL86DYS1_20006</name>
</gene>
<dbReference type="EMBL" id="FLUM01000002">
    <property type="protein sequence ID" value="SBV99717.1"/>
    <property type="molecule type" value="Genomic_DNA"/>
</dbReference>
<evidence type="ECO:0000313" key="2">
    <source>
        <dbReference type="EMBL" id="SBV99717.1"/>
    </source>
</evidence>
<dbReference type="AlphaFoldDB" id="A0A212JJX1"/>
<dbReference type="NCBIfam" id="TIGR02145">
    <property type="entry name" value="Fib_succ_major"/>
    <property type="match status" value="1"/>
</dbReference>
<protein>
    <recommendedName>
        <fullName evidence="1">Fibrobacter succinogenes major paralogous domain-containing protein</fullName>
    </recommendedName>
</protein>
<name>A0A212JJX1_9BACT</name>
<organism evidence="2">
    <name type="scientific">uncultured Dysgonomonas sp</name>
    <dbReference type="NCBI Taxonomy" id="206096"/>
    <lineage>
        <taxon>Bacteria</taxon>
        <taxon>Pseudomonadati</taxon>
        <taxon>Bacteroidota</taxon>
        <taxon>Bacteroidia</taxon>
        <taxon>Bacteroidales</taxon>
        <taxon>Dysgonomonadaceae</taxon>
        <taxon>Dysgonomonas</taxon>
        <taxon>environmental samples</taxon>
    </lineage>
</organism>
<feature type="domain" description="Fibrobacter succinogenes major paralogous" evidence="1">
    <location>
        <begin position="226"/>
        <end position="446"/>
    </location>
</feature>
<dbReference type="RefSeq" id="WP_296941064.1">
    <property type="nucleotide sequence ID" value="NZ_LT599032.1"/>
</dbReference>
<dbReference type="InterPro" id="IPR011871">
    <property type="entry name" value="Fib_succ_major"/>
</dbReference>
<dbReference type="Pfam" id="PF09603">
    <property type="entry name" value="Fib_succ_major"/>
    <property type="match status" value="1"/>
</dbReference>
<sequence length="450" mass="49818">MRQIKKILLLILLLASIINSIAQVTIGSGEEPSPGALLDLKQTGTTTKGLLLPRVSLESLNGDLGKSLDANKTQTETLDSLTHVGLTVYNVAISETPVNRRCPGVHVWDGSVWVPLVPYPDPLENKILRSVSNRNFDFLDPDDPTGWPEDKEADRAANSYALGYIGKWADDRDNEEYNYTRFYVGYKKRDATYDIQRSYNCDTSTPPNWITEDQEIRHEKIFDDGVWMTQNLRAMKQVDGTTFVLNNKSNKSTTVHQYFYPNNQVANIAREGVLYNWAAAMNFGTAEGKTPFPNGSADEGGANADDVKLQGICPKGWHLSNDQEWTDLERAIIANPGKFSTVTQATDIGYDGTVARGDNHGTAMKTTVAIAGYPSQGQSFTSDNGGFEVFLASYGRDGTVMGYGGNVAYWCASAYFNVAWIRDFSRSKGSISRSSTNTTDMYFVRCKKDE</sequence>